<dbReference type="SUPFAM" id="SSF88723">
    <property type="entry name" value="PIN domain-like"/>
    <property type="match status" value="1"/>
</dbReference>
<gene>
    <name evidence="3" type="ORF">EOD73_08900</name>
</gene>
<dbReference type="InterPro" id="IPR002716">
    <property type="entry name" value="PIN_dom"/>
</dbReference>
<dbReference type="InterPro" id="IPR029060">
    <property type="entry name" value="PIN-like_dom_sf"/>
</dbReference>
<name>A0A3S2UHL9_9BURK</name>
<dbReference type="AlphaFoldDB" id="A0A3S2UHL9"/>
<evidence type="ECO:0000256" key="1">
    <source>
        <dbReference type="SAM" id="MobiDB-lite"/>
    </source>
</evidence>
<reference evidence="3 4" key="1">
    <citation type="submission" date="2019-01" db="EMBL/GenBank/DDBJ databases">
        <authorList>
            <person name="Chen W.-M."/>
        </authorList>
    </citation>
    <scope>NUCLEOTIDE SEQUENCE [LARGE SCALE GENOMIC DNA]</scope>
    <source>
        <strain evidence="3 4">CCP-18</strain>
    </source>
</reference>
<accession>A0A3S2UHL9</accession>
<dbReference type="EMBL" id="SACM01000002">
    <property type="protein sequence ID" value="RVT86144.1"/>
    <property type="molecule type" value="Genomic_DNA"/>
</dbReference>
<comment type="caution">
    <text evidence="3">The sequence shown here is derived from an EMBL/GenBank/DDBJ whole genome shotgun (WGS) entry which is preliminary data.</text>
</comment>
<sequence>MQDRVEGKDYPRACGIHAALGPQPVAHPLLLDTQVLLDLWLFEDPRVQRLGQILPALDWVGTAAMVAEWHYMMRRGIGSRPGREPGGLPQPRLLPPPDNPSPWRCRDPDDQMFLDLAHALRPCSLWSRDKALLAHRKRAKLLSVWIETPEAALARLSGA</sequence>
<evidence type="ECO:0000313" key="3">
    <source>
        <dbReference type="EMBL" id="RVT86144.1"/>
    </source>
</evidence>
<feature type="domain" description="PIN" evidence="2">
    <location>
        <begin position="29"/>
        <end position="120"/>
    </location>
</feature>
<dbReference type="OrthoDB" id="9802272at2"/>
<evidence type="ECO:0000313" key="4">
    <source>
        <dbReference type="Proteomes" id="UP000288587"/>
    </source>
</evidence>
<protein>
    <submittedName>
        <fullName evidence="3">PIN domain-containing protein</fullName>
    </submittedName>
</protein>
<proteinExistence type="predicted"/>
<dbReference type="Pfam" id="PF13470">
    <property type="entry name" value="PIN_3"/>
    <property type="match status" value="1"/>
</dbReference>
<dbReference type="Proteomes" id="UP000288587">
    <property type="component" value="Unassembled WGS sequence"/>
</dbReference>
<feature type="region of interest" description="Disordered" evidence="1">
    <location>
        <begin position="80"/>
        <end position="102"/>
    </location>
</feature>
<organism evidence="3 4">
    <name type="scientific">Inhella crocodyli</name>
    <dbReference type="NCBI Taxonomy" id="2499851"/>
    <lineage>
        <taxon>Bacteria</taxon>
        <taxon>Pseudomonadati</taxon>
        <taxon>Pseudomonadota</taxon>
        <taxon>Betaproteobacteria</taxon>
        <taxon>Burkholderiales</taxon>
        <taxon>Sphaerotilaceae</taxon>
        <taxon>Inhella</taxon>
    </lineage>
</organism>
<evidence type="ECO:0000259" key="2">
    <source>
        <dbReference type="Pfam" id="PF13470"/>
    </source>
</evidence>
<keyword evidence="4" id="KW-1185">Reference proteome</keyword>